<evidence type="ECO:0000256" key="9">
    <source>
        <dbReference type="ARBA" id="ARBA00022842"/>
    </source>
</evidence>
<dbReference type="Pfam" id="PF22745">
    <property type="entry name" value="Nlig-Ia"/>
    <property type="match status" value="1"/>
</dbReference>
<evidence type="ECO:0000256" key="6">
    <source>
        <dbReference type="ARBA" id="ARBA00022723"/>
    </source>
</evidence>
<dbReference type="Pfam" id="PF00533">
    <property type="entry name" value="BRCT"/>
    <property type="match status" value="1"/>
</dbReference>
<dbReference type="Pfam" id="PF03120">
    <property type="entry name" value="OB_DNA_ligase"/>
    <property type="match status" value="1"/>
</dbReference>
<dbReference type="Gene3D" id="1.10.150.20">
    <property type="entry name" value="5' to 3' exonuclease, C-terminal subdomain"/>
    <property type="match status" value="2"/>
</dbReference>
<dbReference type="InterPro" id="IPR036420">
    <property type="entry name" value="BRCT_dom_sf"/>
</dbReference>
<evidence type="ECO:0000256" key="11">
    <source>
        <dbReference type="ARBA" id="ARBA00023204"/>
    </source>
</evidence>
<keyword evidence="11 14" id="KW-0234">DNA repair</keyword>
<evidence type="ECO:0000256" key="7">
    <source>
        <dbReference type="ARBA" id="ARBA00022763"/>
    </source>
</evidence>
<dbReference type="InterPro" id="IPR001679">
    <property type="entry name" value="DNA_ligase"/>
</dbReference>
<evidence type="ECO:0000256" key="8">
    <source>
        <dbReference type="ARBA" id="ARBA00022833"/>
    </source>
</evidence>
<keyword evidence="5 14" id="KW-0235">DNA replication</keyword>
<dbReference type="InterPro" id="IPR012340">
    <property type="entry name" value="NA-bd_OB-fold"/>
</dbReference>
<dbReference type="FunFam" id="1.10.287.610:FF:000002">
    <property type="entry name" value="DNA ligase"/>
    <property type="match status" value="1"/>
</dbReference>
<dbReference type="SUPFAM" id="SSF52113">
    <property type="entry name" value="BRCT domain"/>
    <property type="match status" value="1"/>
</dbReference>
<dbReference type="NCBIfam" id="NF005932">
    <property type="entry name" value="PRK07956.1"/>
    <property type="match status" value="1"/>
</dbReference>
<evidence type="ECO:0000256" key="13">
    <source>
        <dbReference type="ARBA" id="ARBA00060881"/>
    </source>
</evidence>
<dbReference type="Proteomes" id="UP000199602">
    <property type="component" value="Unassembled WGS sequence"/>
</dbReference>
<dbReference type="CDD" id="cd00114">
    <property type="entry name" value="LIGANc"/>
    <property type="match status" value="1"/>
</dbReference>
<evidence type="ECO:0000256" key="5">
    <source>
        <dbReference type="ARBA" id="ARBA00022705"/>
    </source>
</evidence>
<dbReference type="EMBL" id="FNIN01000001">
    <property type="protein sequence ID" value="SDN34572.1"/>
    <property type="molecule type" value="Genomic_DNA"/>
</dbReference>
<comment type="catalytic activity">
    <reaction evidence="12 14 15">
        <text>NAD(+) + (deoxyribonucleotide)n-3'-hydroxyl + 5'-phospho-(deoxyribonucleotide)m = (deoxyribonucleotide)n+m + AMP + beta-nicotinamide D-nucleotide.</text>
        <dbReference type="EC" id="6.5.1.2"/>
    </reaction>
</comment>
<dbReference type="PANTHER" id="PTHR23389">
    <property type="entry name" value="CHROMOSOME TRANSMISSION FIDELITY FACTOR 18"/>
    <property type="match status" value="1"/>
</dbReference>
<protein>
    <recommendedName>
        <fullName evidence="3 14">DNA ligase</fullName>
        <ecNumber evidence="2 14">6.5.1.2</ecNumber>
    </recommendedName>
    <alternativeName>
        <fullName evidence="14">Polydeoxyribonucleotide synthase [NAD(+)]</fullName>
    </alternativeName>
</protein>
<dbReference type="SUPFAM" id="SSF50249">
    <property type="entry name" value="Nucleic acid-binding proteins"/>
    <property type="match status" value="1"/>
</dbReference>
<dbReference type="SUPFAM" id="SSF47781">
    <property type="entry name" value="RuvA domain 2-like"/>
    <property type="match status" value="1"/>
</dbReference>
<dbReference type="InterPro" id="IPR041663">
    <property type="entry name" value="DisA/LigA_HHH"/>
</dbReference>
<keyword evidence="10 14" id="KW-0520">NAD</keyword>
<keyword evidence="8 14" id="KW-0862">Zinc</keyword>
<evidence type="ECO:0000259" key="16">
    <source>
        <dbReference type="PROSITE" id="PS50172"/>
    </source>
</evidence>
<feature type="binding site" evidence="14">
    <location>
        <position position="290"/>
    </location>
    <ligand>
        <name>NAD(+)</name>
        <dbReference type="ChEBI" id="CHEBI:57540"/>
    </ligand>
</feature>
<dbReference type="GO" id="GO:0003677">
    <property type="term" value="F:DNA binding"/>
    <property type="evidence" value="ECO:0007669"/>
    <property type="project" value="InterPro"/>
</dbReference>
<keyword evidence="9 14" id="KW-0460">Magnesium</keyword>
<dbReference type="GO" id="GO:0005829">
    <property type="term" value="C:cytosol"/>
    <property type="evidence" value="ECO:0007669"/>
    <property type="project" value="TreeGrafter"/>
</dbReference>
<feature type="binding site" evidence="14">
    <location>
        <position position="411"/>
    </location>
    <ligand>
        <name>Zn(2+)</name>
        <dbReference type="ChEBI" id="CHEBI:29105"/>
    </ligand>
</feature>
<dbReference type="AlphaFoldDB" id="A0A1H0ALX4"/>
<evidence type="ECO:0000313" key="17">
    <source>
        <dbReference type="EMBL" id="SDN34572.1"/>
    </source>
</evidence>
<feature type="active site" description="N6-AMP-lysine intermediate" evidence="14">
    <location>
        <position position="117"/>
    </location>
</feature>
<reference evidence="17 18" key="1">
    <citation type="submission" date="2016-10" db="EMBL/GenBank/DDBJ databases">
        <authorList>
            <person name="de Groot N.N."/>
        </authorList>
    </citation>
    <scope>NUCLEOTIDE SEQUENCE [LARGE SCALE GENOMIC DNA]</scope>
    <source>
        <strain evidence="17 18">DSM 15269</strain>
    </source>
</reference>
<dbReference type="InterPro" id="IPR004149">
    <property type="entry name" value="Znf_DNAligase_C4"/>
</dbReference>
<feature type="binding site" evidence="14">
    <location>
        <position position="431"/>
    </location>
    <ligand>
        <name>Zn(2+)</name>
        <dbReference type="ChEBI" id="CHEBI:29105"/>
    </ligand>
</feature>
<dbReference type="SMART" id="SM00278">
    <property type="entry name" value="HhH1"/>
    <property type="match status" value="3"/>
</dbReference>
<dbReference type="PIRSF" id="PIRSF001604">
    <property type="entry name" value="LigA"/>
    <property type="match status" value="1"/>
</dbReference>
<dbReference type="InterPro" id="IPR004150">
    <property type="entry name" value="NAD_DNA_ligase_OB"/>
</dbReference>
<dbReference type="GO" id="GO:0046872">
    <property type="term" value="F:metal ion binding"/>
    <property type="evidence" value="ECO:0007669"/>
    <property type="project" value="UniProtKB-KW"/>
</dbReference>
<dbReference type="PROSITE" id="PS01056">
    <property type="entry name" value="DNA_LIGASE_N2"/>
    <property type="match status" value="1"/>
</dbReference>
<feature type="binding site" evidence="14">
    <location>
        <begin position="35"/>
        <end position="39"/>
    </location>
    <ligand>
        <name>NAD(+)</name>
        <dbReference type="ChEBI" id="CHEBI:57540"/>
    </ligand>
</feature>
<dbReference type="Pfam" id="PF14520">
    <property type="entry name" value="HHH_5"/>
    <property type="match status" value="1"/>
</dbReference>
<dbReference type="Gene3D" id="2.40.50.140">
    <property type="entry name" value="Nucleic acid-binding proteins"/>
    <property type="match status" value="1"/>
</dbReference>
<evidence type="ECO:0000256" key="10">
    <source>
        <dbReference type="ARBA" id="ARBA00023027"/>
    </source>
</evidence>
<sequence length="670" mass="76135">MPFPLWAKKRVEELRNIIEYHNYRYYVLDDPEISDAEYDRLFKELLELEDKYPELRDPASPTQKIGGKPLSKFEEFRHSIPMYSLDNAFSLDELKGFCIRIEKTLRQKDIDYWVEVKLDGLAVELVYSKGRFVAGGTRGDGEIGEDITANLKTVKNLPLKLRGDFPVYLEVRGEVVLFKKDFYKLNNDQVAKGEKVFANPRNAAAGSLRQLDPKITAKRPLRFFAYGVGKLEDISFNTQEDIYFALKEMGIPVVPEAKRCTNFEEIENYFKEIQIKRENLPFEIDGLVIKVNNLDFQEKLGYTARFPRFALALKFPAHQAETVLKDVVFQVGRTGVITPVAVLEPVNIGGATVSRATLHNESEIKAKGLKIYDHVIVQRAGDVIPEIVRPLVEKRTGREKDIIFPTHCPVCGSKLERIGSEVAIRCVNLSCPARLEASLIHFVSKKGVDIEGIGKKWIPIFIENGLVKSPSDLFKLRKQDLLSLPRMGEKLAQNIINSIAKAKHKITLEKLIFALGIRHVGEQTAKILAKNYSSLEELSKASEEELCKLRDIGPEVARSIVLFFKLEENKKLLLELKKLGVFPIKVKEKDNEFRPLEGKIFVLTGSLKHFSREQAKKIIEDLGGRVSSSISKKTDFLVVGEKPGSKLQKAKQFGTKIINEQEFLRLVSYR</sequence>
<dbReference type="InterPro" id="IPR001357">
    <property type="entry name" value="BRCT_dom"/>
</dbReference>
<evidence type="ECO:0000256" key="12">
    <source>
        <dbReference type="ARBA" id="ARBA00034005"/>
    </source>
</evidence>
<accession>A0A1H0ALX4</accession>
<evidence type="ECO:0000256" key="15">
    <source>
        <dbReference type="RuleBase" id="RU000618"/>
    </source>
</evidence>
<dbReference type="PROSITE" id="PS01055">
    <property type="entry name" value="DNA_LIGASE_N1"/>
    <property type="match status" value="1"/>
</dbReference>
<keyword evidence="14" id="KW-0464">Manganese</keyword>
<feature type="domain" description="BRCT" evidence="16">
    <location>
        <begin position="591"/>
        <end position="670"/>
    </location>
</feature>
<dbReference type="RefSeq" id="WP_092062792.1">
    <property type="nucleotide sequence ID" value="NZ_FNIN01000001.1"/>
</dbReference>
<feature type="binding site" evidence="14">
    <location>
        <position position="408"/>
    </location>
    <ligand>
        <name>Zn(2+)</name>
        <dbReference type="ChEBI" id="CHEBI:29105"/>
    </ligand>
</feature>
<dbReference type="FunFam" id="2.40.50.140:FF:000012">
    <property type="entry name" value="DNA ligase"/>
    <property type="match status" value="1"/>
</dbReference>
<feature type="binding site" evidence="14">
    <location>
        <position position="138"/>
    </location>
    <ligand>
        <name>NAD(+)</name>
        <dbReference type="ChEBI" id="CHEBI:57540"/>
    </ligand>
</feature>
<dbReference type="HAMAP" id="MF_01588">
    <property type="entry name" value="DNA_ligase_A"/>
    <property type="match status" value="1"/>
</dbReference>
<dbReference type="Pfam" id="PF12826">
    <property type="entry name" value="HHH_2"/>
    <property type="match status" value="1"/>
</dbReference>
<dbReference type="FunFam" id="1.10.150.20:FF:000007">
    <property type="entry name" value="DNA ligase"/>
    <property type="match status" value="1"/>
</dbReference>
<dbReference type="InterPro" id="IPR033136">
    <property type="entry name" value="DNA_ligase_CS"/>
</dbReference>
<name>A0A1H0ALX4_9BACT</name>
<dbReference type="PROSITE" id="PS50172">
    <property type="entry name" value="BRCT"/>
    <property type="match status" value="1"/>
</dbReference>
<feature type="binding site" evidence="14">
    <location>
        <position position="115"/>
    </location>
    <ligand>
        <name>NAD(+)</name>
        <dbReference type="ChEBI" id="CHEBI:57540"/>
    </ligand>
</feature>
<evidence type="ECO:0000256" key="14">
    <source>
        <dbReference type="HAMAP-Rule" id="MF_01588"/>
    </source>
</evidence>
<comment type="function">
    <text evidence="1 14">DNA ligase that catalyzes the formation of phosphodiester linkages between 5'-phosphoryl and 3'-hydroxyl groups in double-stranded DNA using NAD as a coenzyme and as the energy source for the reaction. It is essential for DNA replication and repair of damaged DNA.</text>
</comment>
<dbReference type="CDD" id="cd17748">
    <property type="entry name" value="BRCT_DNA_ligase_like"/>
    <property type="match status" value="1"/>
</dbReference>
<evidence type="ECO:0000256" key="4">
    <source>
        <dbReference type="ARBA" id="ARBA00022598"/>
    </source>
</evidence>
<organism evidence="17 18">
    <name type="scientific">Desulfonauticus submarinus</name>
    <dbReference type="NCBI Taxonomy" id="206665"/>
    <lineage>
        <taxon>Bacteria</taxon>
        <taxon>Pseudomonadati</taxon>
        <taxon>Thermodesulfobacteriota</taxon>
        <taxon>Desulfovibrionia</taxon>
        <taxon>Desulfovibrionales</taxon>
        <taxon>Desulfonauticaceae</taxon>
        <taxon>Desulfonauticus</taxon>
    </lineage>
</organism>
<dbReference type="InterPro" id="IPR013840">
    <property type="entry name" value="DNAligase_N"/>
</dbReference>
<keyword evidence="7 14" id="KW-0227">DNA damage</keyword>
<evidence type="ECO:0000313" key="18">
    <source>
        <dbReference type="Proteomes" id="UP000199602"/>
    </source>
</evidence>
<dbReference type="InterPro" id="IPR003583">
    <property type="entry name" value="Hlx-hairpin-Hlx_DNA-bd_motif"/>
</dbReference>
<gene>
    <name evidence="14" type="primary">ligA</name>
    <name evidence="17" type="ORF">SAMN04488516_101472</name>
</gene>
<dbReference type="FunFam" id="3.30.470.30:FF:000001">
    <property type="entry name" value="DNA ligase"/>
    <property type="match status" value="1"/>
</dbReference>
<dbReference type="InterPro" id="IPR010994">
    <property type="entry name" value="RuvA_2-like"/>
</dbReference>
<keyword evidence="4 14" id="KW-0436">Ligase</keyword>
<proteinExistence type="inferred from homology"/>
<dbReference type="Gene3D" id="6.20.10.30">
    <property type="match status" value="1"/>
</dbReference>
<dbReference type="FunFam" id="1.10.150.20:FF:000006">
    <property type="entry name" value="DNA ligase"/>
    <property type="match status" value="1"/>
</dbReference>
<dbReference type="GO" id="GO:0006260">
    <property type="term" value="P:DNA replication"/>
    <property type="evidence" value="ECO:0007669"/>
    <property type="project" value="UniProtKB-KW"/>
</dbReference>
<dbReference type="InterPro" id="IPR018239">
    <property type="entry name" value="DNA_ligase_AS"/>
</dbReference>
<dbReference type="Gene3D" id="3.40.50.10190">
    <property type="entry name" value="BRCT domain"/>
    <property type="match status" value="1"/>
</dbReference>
<dbReference type="OrthoDB" id="9759736at2"/>
<comment type="similarity">
    <text evidence="13 14">Belongs to the NAD-dependent DNA ligase family. LigA subfamily.</text>
</comment>
<dbReference type="Gene3D" id="1.10.287.610">
    <property type="entry name" value="Helix hairpin bin"/>
    <property type="match status" value="1"/>
</dbReference>
<dbReference type="Pfam" id="PF01653">
    <property type="entry name" value="DNA_ligase_aden"/>
    <property type="match status" value="1"/>
</dbReference>
<dbReference type="SUPFAM" id="SSF56091">
    <property type="entry name" value="DNA ligase/mRNA capping enzyme, catalytic domain"/>
    <property type="match status" value="1"/>
</dbReference>
<dbReference type="Gene3D" id="3.30.470.30">
    <property type="entry name" value="DNA ligase/mRNA capping enzyme"/>
    <property type="match status" value="1"/>
</dbReference>
<keyword evidence="18" id="KW-1185">Reference proteome</keyword>
<feature type="binding site" evidence="14">
    <location>
        <position position="426"/>
    </location>
    <ligand>
        <name>Zn(2+)</name>
        <dbReference type="ChEBI" id="CHEBI:29105"/>
    </ligand>
</feature>
<feature type="binding site" evidence="14">
    <location>
        <begin position="84"/>
        <end position="85"/>
    </location>
    <ligand>
        <name>NAD(+)</name>
        <dbReference type="ChEBI" id="CHEBI:57540"/>
    </ligand>
</feature>
<feature type="binding site" evidence="14">
    <location>
        <position position="174"/>
    </location>
    <ligand>
        <name>NAD(+)</name>
        <dbReference type="ChEBI" id="CHEBI:57540"/>
    </ligand>
</feature>
<dbReference type="STRING" id="206665.SAMN04488516_101472"/>
<dbReference type="PANTHER" id="PTHR23389:SF9">
    <property type="entry name" value="DNA LIGASE"/>
    <property type="match status" value="1"/>
</dbReference>
<dbReference type="InterPro" id="IPR013839">
    <property type="entry name" value="DNAligase_adenylation"/>
</dbReference>
<dbReference type="EC" id="6.5.1.2" evidence="2 14"/>
<dbReference type="SMART" id="SM00532">
    <property type="entry name" value="LIGANc"/>
    <property type="match status" value="1"/>
</dbReference>
<evidence type="ECO:0000256" key="2">
    <source>
        <dbReference type="ARBA" id="ARBA00012722"/>
    </source>
</evidence>
<dbReference type="Pfam" id="PF03119">
    <property type="entry name" value="DNA_ligase_ZBD"/>
    <property type="match status" value="1"/>
</dbReference>
<feature type="binding site" evidence="14">
    <location>
        <position position="314"/>
    </location>
    <ligand>
        <name>NAD(+)</name>
        <dbReference type="ChEBI" id="CHEBI:57540"/>
    </ligand>
</feature>
<dbReference type="GO" id="GO:0006281">
    <property type="term" value="P:DNA repair"/>
    <property type="evidence" value="ECO:0007669"/>
    <property type="project" value="UniProtKB-KW"/>
</dbReference>
<evidence type="ECO:0000256" key="1">
    <source>
        <dbReference type="ARBA" id="ARBA00004067"/>
    </source>
</evidence>
<dbReference type="GO" id="GO:0003911">
    <property type="term" value="F:DNA ligase (NAD+) activity"/>
    <property type="evidence" value="ECO:0007669"/>
    <property type="project" value="UniProtKB-UniRule"/>
</dbReference>
<dbReference type="SMART" id="SM00292">
    <property type="entry name" value="BRCT"/>
    <property type="match status" value="1"/>
</dbReference>
<comment type="cofactor">
    <cofactor evidence="14">
        <name>Mg(2+)</name>
        <dbReference type="ChEBI" id="CHEBI:18420"/>
    </cofactor>
    <cofactor evidence="14">
        <name>Mn(2+)</name>
        <dbReference type="ChEBI" id="CHEBI:29035"/>
    </cofactor>
</comment>
<evidence type="ECO:0000256" key="3">
    <source>
        <dbReference type="ARBA" id="ARBA00013308"/>
    </source>
</evidence>
<dbReference type="NCBIfam" id="TIGR00575">
    <property type="entry name" value="dnlj"/>
    <property type="match status" value="1"/>
</dbReference>
<keyword evidence="6 14" id="KW-0479">Metal-binding</keyword>